<proteinExistence type="predicted"/>
<gene>
    <name evidence="2" type="ORF">GCM10009827_104760</name>
</gene>
<name>A0ABN2CXB9_9ACTN</name>
<dbReference type="PANTHER" id="PTHR11601">
    <property type="entry name" value="CYSTEINE DESULFURYLASE FAMILY MEMBER"/>
    <property type="match status" value="1"/>
</dbReference>
<dbReference type="InterPro" id="IPR015421">
    <property type="entry name" value="PyrdxlP-dep_Trfase_major"/>
</dbReference>
<dbReference type="EMBL" id="BAAAQD010000037">
    <property type="protein sequence ID" value="GAA1566125.1"/>
    <property type="molecule type" value="Genomic_DNA"/>
</dbReference>
<keyword evidence="3" id="KW-1185">Reference proteome</keyword>
<organism evidence="2 3">
    <name type="scientific">Dactylosporangium maewongense</name>
    <dbReference type="NCBI Taxonomy" id="634393"/>
    <lineage>
        <taxon>Bacteria</taxon>
        <taxon>Bacillati</taxon>
        <taxon>Actinomycetota</taxon>
        <taxon>Actinomycetes</taxon>
        <taxon>Micromonosporales</taxon>
        <taxon>Micromonosporaceae</taxon>
        <taxon>Dactylosporangium</taxon>
    </lineage>
</organism>
<sequence>MEHCGLPAAVRCAGLYAPKGIAALYVRDGVRLEPVVCSGGQERVLRAGTRTSLAVGLGTAAGLGRSSLKPQGRWLTRSVAAKLPPRLQAMRWSVSGQVGVPGAVPLDGVAGVEQRGVGAASAD</sequence>
<evidence type="ECO:0000313" key="2">
    <source>
        <dbReference type="EMBL" id="GAA1566125.1"/>
    </source>
</evidence>
<comment type="cofactor">
    <cofactor evidence="1">
        <name>pyridoxal 5'-phosphate</name>
        <dbReference type="ChEBI" id="CHEBI:597326"/>
    </cofactor>
</comment>
<dbReference type="PANTHER" id="PTHR11601:SF34">
    <property type="entry name" value="CYSTEINE DESULFURASE"/>
    <property type="match status" value="1"/>
</dbReference>
<dbReference type="Proteomes" id="UP001501470">
    <property type="component" value="Unassembled WGS sequence"/>
</dbReference>
<comment type="caution">
    <text evidence="2">The sequence shown here is derived from an EMBL/GenBank/DDBJ whole genome shotgun (WGS) entry which is preliminary data.</text>
</comment>
<accession>A0ABN2CXB9</accession>
<reference evidence="2 3" key="1">
    <citation type="journal article" date="2019" name="Int. J. Syst. Evol. Microbiol.">
        <title>The Global Catalogue of Microorganisms (GCM) 10K type strain sequencing project: providing services to taxonomists for standard genome sequencing and annotation.</title>
        <authorList>
            <consortium name="The Broad Institute Genomics Platform"/>
            <consortium name="The Broad Institute Genome Sequencing Center for Infectious Disease"/>
            <person name="Wu L."/>
            <person name="Ma J."/>
        </authorList>
    </citation>
    <scope>NUCLEOTIDE SEQUENCE [LARGE SCALE GENOMIC DNA]</scope>
    <source>
        <strain evidence="2 3">JCM 15933</strain>
    </source>
</reference>
<protein>
    <submittedName>
        <fullName evidence="2">Uncharacterized protein</fullName>
    </submittedName>
</protein>
<dbReference type="Gene3D" id="3.40.640.10">
    <property type="entry name" value="Type I PLP-dependent aspartate aminotransferase-like (Major domain)"/>
    <property type="match status" value="1"/>
</dbReference>
<evidence type="ECO:0000313" key="3">
    <source>
        <dbReference type="Proteomes" id="UP001501470"/>
    </source>
</evidence>
<evidence type="ECO:0000256" key="1">
    <source>
        <dbReference type="ARBA" id="ARBA00001933"/>
    </source>
</evidence>